<dbReference type="InterPro" id="IPR050425">
    <property type="entry name" value="NAD(P)_dehydrat-like"/>
</dbReference>
<evidence type="ECO:0000256" key="1">
    <source>
        <dbReference type="ARBA" id="ARBA00023002"/>
    </source>
</evidence>
<dbReference type="InterPro" id="IPR036291">
    <property type="entry name" value="NAD(P)-bd_dom_sf"/>
</dbReference>
<dbReference type="PANTHER" id="PTHR10366">
    <property type="entry name" value="NAD DEPENDENT EPIMERASE/DEHYDRATASE"/>
    <property type="match status" value="1"/>
</dbReference>
<dbReference type="InterPro" id="IPR001509">
    <property type="entry name" value="Epimerase_deHydtase"/>
</dbReference>
<feature type="domain" description="NAD-dependent epimerase/dehydratase" evidence="3">
    <location>
        <begin position="5"/>
        <end position="239"/>
    </location>
</feature>
<evidence type="ECO:0000259" key="3">
    <source>
        <dbReference type="Pfam" id="PF01370"/>
    </source>
</evidence>
<keyword evidence="5" id="KW-1185">Reference proteome</keyword>
<dbReference type="Proteomes" id="UP001596492">
    <property type="component" value="Unassembled WGS sequence"/>
</dbReference>
<sequence length="343" mass="37164">MTEIVFVTGVSGFLGGQITMDLLDAGYHVRGSIRNPQKENSIRENFKSLGKDISRLEFVTLDLLKDAGWDDALKNCHHLIHVASPFVTQIPKDKNELIEPAVNGTVRAISAALKADIKRIVLTSSTVAITQGHPKTAQAHFSGKDWTNLQSADVMPYPESKTRAEMAAWDLMKNAGRSEDLVVINPGFITGPLHNTDPGTSGTILLRFLKGDMPAIPNMSLITTDVRDVSKAHIAALTTTQFAGKRIPISSGSLTFKELADILRDAFPAYAKSIPTRSAPDFLVRILALFDRDIRGNLCELGVYKTIDNSDAISLMGSAPTPVPDAITAMTQSLIDYGLAPKP</sequence>
<protein>
    <submittedName>
        <fullName evidence="4">NAD-dependent epimerase/dehydratase family protein</fullName>
    </submittedName>
</protein>
<comment type="similarity">
    <text evidence="2">Belongs to the NAD(P)-dependent epimerase/dehydratase family. Dihydroflavonol-4-reductase subfamily.</text>
</comment>
<dbReference type="EMBL" id="JBHTBR010000004">
    <property type="protein sequence ID" value="MFC7291581.1"/>
    <property type="molecule type" value="Genomic_DNA"/>
</dbReference>
<dbReference type="SUPFAM" id="SSF51735">
    <property type="entry name" value="NAD(P)-binding Rossmann-fold domains"/>
    <property type="match status" value="1"/>
</dbReference>
<organism evidence="4 5">
    <name type="scientific">Hirschia litorea</name>
    <dbReference type="NCBI Taxonomy" id="1199156"/>
    <lineage>
        <taxon>Bacteria</taxon>
        <taxon>Pseudomonadati</taxon>
        <taxon>Pseudomonadota</taxon>
        <taxon>Alphaproteobacteria</taxon>
        <taxon>Hyphomonadales</taxon>
        <taxon>Hyphomonadaceae</taxon>
        <taxon>Hirschia</taxon>
    </lineage>
</organism>
<dbReference type="Pfam" id="PF01370">
    <property type="entry name" value="Epimerase"/>
    <property type="match status" value="1"/>
</dbReference>
<evidence type="ECO:0000256" key="2">
    <source>
        <dbReference type="ARBA" id="ARBA00023445"/>
    </source>
</evidence>
<evidence type="ECO:0000313" key="5">
    <source>
        <dbReference type="Proteomes" id="UP001596492"/>
    </source>
</evidence>
<name>A0ABW2IL59_9PROT</name>
<comment type="caution">
    <text evidence="4">The sequence shown here is derived from an EMBL/GenBank/DDBJ whole genome shotgun (WGS) entry which is preliminary data.</text>
</comment>
<reference evidence="5" key="1">
    <citation type="journal article" date="2019" name="Int. J. Syst. Evol. Microbiol.">
        <title>The Global Catalogue of Microorganisms (GCM) 10K type strain sequencing project: providing services to taxonomists for standard genome sequencing and annotation.</title>
        <authorList>
            <consortium name="The Broad Institute Genomics Platform"/>
            <consortium name="The Broad Institute Genome Sequencing Center for Infectious Disease"/>
            <person name="Wu L."/>
            <person name="Ma J."/>
        </authorList>
    </citation>
    <scope>NUCLEOTIDE SEQUENCE [LARGE SCALE GENOMIC DNA]</scope>
    <source>
        <strain evidence="5">CCUG 51308</strain>
    </source>
</reference>
<accession>A0ABW2IL59</accession>
<proteinExistence type="inferred from homology"/>
<dbReference type="PANTHER" id="PTHR10366:SF564">
    <property type="entry name" value="STEROL-4-ALPHA-CARBOXYLATE 3-DEHYDROGENASE, DECARBOXYLATING"/>
    <property type="match status" value="1"/>
</dbReference>
<gene>
    <name evidence="4" type="ORF">ACFQS8_08135</name>
</gene>
<dbReference type="RefSeq" id="WP_382166814.1">
    <property type="nucleotide sequence ID" value="NZ_JBHTBR010000004.1"/>
</dbReference>
<keyword evidence="1" id="KW-0560">Oxidoreductase</keyword>
<evidence type="ECO:0000313" key="4">
    <source>
        <dbReference type="EMBL" id="MFC7291581.1"/>
    </source>
</evidence>
<dbReference type="Gene3D" id="3.40.50.720">
    <property type="entry name" value="NAD(P)-binding Rossmann-like Domain"/>
    <property type="match status" value="1"/>
</dbReference>